<name>G9YES5_9FIRM</name>
<evidence type="ECO:0000259" key="1">
    <source>
        <dbReference type="Pfam" id="PF01890"/>
    </source>
</evidence>
<dbReference type="InterPro" id="IPR052553">
    <property type="entry name" value="CbiG_hydrolase"/>
</dbReference>
<dbReference type="InterPro" id="IPR038029">
    <property type="entry name" value="GbiG_N_sf"/>
</dbReference>
<feature type="domain" description="Cobalamin synthesis G N-terminal" evidence="2">
    <location>
        <begin position="53"/>
        <end position="133"/>
    </location>
</feature>
<evidence type="ECO:0000259" key="2">
    <source>
        <dbReference type="Pfam" id="PF11760"/>
    </source>
</evidence>
<dbReference type="Gene3D" id="3.30.420.180">
    <property type="entry name" value="CobE/GbiG C-terminal domain"/>
    <property type="match status" value="1"/>
</dbReference>
<dbReference type="SUPFAM" id="SSF159672">
    <property type="entry name" value="CbiG N-terminal domain-like"/>
    <property type="match status" value="1"/>
</dbReference>
<dbReference type="Pfam" id="PF11760">
    <property type="entry name" value="CbiG_N"/>
    <property type="match status" value="1"/>
</dbReference>
<dbReference type="eggNOG" id="COG2073">
    <property type="taxonomic scope" value="Bacteria"/>
</dbReference>
<organism evidence="3 4">
    <name type="scientific">Anaeroglobus geminatus F0357</name>
    <dbReference type="NCBI Taxonomy" id="861450"/>
    <lineage>
        <taxon>Bacteria</taxon>
        <taxon>Bacillati</taxon>
        <taxon>Bacillota</taxon>
        <taxon>Negativicutes</taxon>
        <taxon>Veillonellales</taxon>
        <taxon>Veillonellaceae</taxon>
        <taxon>Anaeroglobus</taxon>
    </lineage>
</organism>
<dbReference type="GO" id="GO:0009236">
    <property type="term" value="P:cobalamin biosynthetic process"/>
    <property type="evidence" value="ECO:0007669"/>
    <property type="project" value="InterPro"/>
</dbReference>
<keyword evidence="4" id="KW-1185">Reference proteome</keyword>
<dbReference type="Gene3D" id="3.40.50.11220">
    <property type="match status" value="1"/>
</dbReference>
<dbReference type="InterPro" id="IPR002750">
    <property type="entry name" value="CobE/GbiG_C"/>
</dbReference>
<reference evidence="3 4" key="1">
    <citation type="submission" date="2011-08" db="EMBL/GenBank/DDBJ databases">
        <authorList>
            <person name="Weinstock G."/>
            <person name="Sodergren E."/>
            <person name="Clifton S."/>
            <person name="Fulton L."/>
            <person name="Fulton B."/>
            <person name="Courtney L."/>
            <person name="Fronick C."/>
            <person name="Harrison M."/>
            <person name="Strong C."/>
            <person name="Farmer C."/>
            <person name="Delahaunty K."/>
            <person name="Markovic C."/>
            <person name="Hall O."/>
            <person name="Minx P."/>
            <person name="Tomlinson C."/>
            <person name="Mitreva M."/>
            <person name="Hou S."/>
            <person name="Chen J."/>
            <person name="Wollam A."/>
            <person name="Pepin K.H."/>
            <person name="Johnson M."/>
            <person name="Bhonagiri V."/>
            <person name="Zhang X."/>
            <person name="Suruliraj S."/>
            <person name="Warren W."/>
            <person name="Chinwalla A."/>
            <person name="Mardis E.R."/>
            <person name="Wilson R.K."/>
        </authorList>
    </citation>
    <scope>NUCLEOTIDE SEQUENCE [LARGE SCALE GENOMIC DNA]</scope>
    <source>
        <strain evidence="3 4">F0357</strain>
    </source>
</reference>
<dbReference type="PATRIC" id="fig|861450.3.peg.128"/>
<dbReference type="EMBL" id="AGCJ01000005">
    <property type="protein sequence ID" value="EHM43698.1"/>
    <property type="molecule type" value="Genomic_DNA"/>
</dbReference>
<dbReference type="AlphaFoldDB" id="G9YES5"/>
<dbReference type="InterPro" id="IPR021744">
    <property type="entry name" value="CbiG_N"/>
</dbReference>
<dbReference type="InterPro" id="IPR036518">
    <property type="entry name" value="CobE/GbiG_C_sf"/>
</dbReference>
<proteinExistence type="predicted"/>
<dbReference type="PANTHER" id="PTHR37477">
    <property type="entry name" value="COBALT-PRECORRIN-5A HYDROLASE"/>
    <property type="match status" value="1"/>
</dbReference>
<comment type="caution">
    <text evidence="3">The sequence shown here is derived from an EMBL/GenBank/DDBJ whole genome shotgun (WGS) entry which is preliminary data.</text>
</comment>
<dbReference type="STRING" id="861450.HMPREF0080_00135"/>
<gene>
    <name evidence="3" type="ORF">HMPREF0080_00135</name>
</gene>
<protein>
    <submittedName>
        <fullName evidence="3">CbiG protein</fullName>
    </submittedName>
</protein>
<evidence type="ECO:0000313" key="4">
    <source>
        <dbReference type="Proteomes" id="UP000005481"/>
    </source>
</evidence>
<dbReference type="HOGENOM" id="CLU_028397_0_0_9"/>
<feature type="domain" description="CobE/GbiG C-terminal" evidence="1">
    <location>
        <begin position="218"/>
        <end position="336"/>
    </location>
</feature>
<evidence type="ECO:0000313" key="3">
    <source>
        <dbReference type="EMBL" id="EHM43698.1"/>
    </source>
</evidence>
<dbReference type="Pfam" id="PF01890">
    <property type="entry name" value="CbiG_C"/>
    <property type="match status" value="1"/>
</dbReference>
<dbReference type="SUPFAM" id="SSF159664">
    <property type="entry name" value="CobE/GbiG C-terminal domain-like"/>
    <property type="match status" value="1"/>
</dbReference>
<accession>G9YES5</accession>
<dbReference type="Proteomes" id="UP000005481">
    <property type="component" value="Unassembled WGS sequence"/>
</dbReference>
<sequence length="345" mass="36416">MNIFFFTAAAGRTALRIDAALRASGRETTLYTVGKVASENAGFMEIRPSLKEVTGRLFRAGEGLVFIGAAGIAVRSIAPFIKGKDEDPPILVIDEKGNFVVPILAGHIGGANALARHLAKALRAVPVLTTATDVNGLFAVDEWAVKKGFTLSSLQDAKAFAAALLDEGRAGVSADFIMDGPLPPGLEIKEKGPVGMAVTAFADKCPFDVTVRVYPPVLHIGVGCRRGKGRARIRKAVEAALNEAGLAPEAIKDFNTIDIKADEAGLLEAAESFGVPLRLYSAERLREVNGNFTTSDFVRQNVGVDNVCERAALAGAVTGKLIVRKYIRDGVTVAVAVDGASLSWE</sequence>
<dbReference type="PANTHER" id="PTHR37477:SF1">
    <property type="entry name" value="COBALT-PRECORRIN-5A HYDROLASE"/>
    <property type="match status" value="1"/>
</dbReference>